<feature type="transmembrane region" description="Helical" evidence="9">
    <location>
        <begin position="53"/>
        <end position="76"/>
    </location>
</feature>
<evidence type="ECO:0000256" key="9">
    <source>
        <dbReference type="SAM" id="Phobius"/>
    </source>
</evidence>
<feature type="transmembrane region" description="Helical" evidence="9">
    <location>
        <begin position="303"/>
        <end position="325"/>
    </location>
</feature>
<evidence type="ECO:0000256" key="6">
    <source>
        <dbReference type="ARBA" id="ARBA00022989"/>
    </source>
</evidence>
<dbReference type="NCBIfam" id="TIGR00797">
    <property type="entry name" value="matE"/>
    <property type="match status" value="1"/>
</dbReference>
<sequence length="487" mass="53173">MSNSAPPEYTKLLPVDEHPETEYGSVDDGDCSSSEQQTTTISEEAMVIARSSLSLIITFFLQYSLNVVSIFSVGHLGRTELAAVSLSTMTFNITSGVFNGMATCLDTFCAQAYGAGKPKLVGLHFQRCLCMVLTIAIPINLLWWFSSPILNVFVKNKELTDLAQTYLRIVSIGSPGFILFETGKRFLQAQGIFHAAQYVLYICTPINVILNYLLVWDKDIGIGFCGAPLATAFSYTLMAVLLFLYVYFIDGSKCWNGLHIRESFQNWGPMASLALPGVIMIEAEFLAFEILTLSAARLGTEVLAAQSIASTCASLIFQIPFGLSIGASTRIGTHIGAQSLANAQTAVTVSLEIATVLGIFITFCIYNGRRVIVTWFTDDAKVIEHALVALRILAVNQLYDSINVIAAGCLRGQGRQKIGSNLNLLCYYTVAVPLALLLAFREGWGLEGLWVGLGVGILILAVSEVFAVLRVDWDWVLKKSMERNNVT</sequence>
<dbReference type="GO" id="GO:0042910">
    <property type="term" value="F:xenobiotic transmembrane transporter activity"/>
    <property type="evidence" value="ECO:0007669"/>
    <property type="project" value="InterPro"/>
</dbReference>
<dbReference type="GO" id="GO:1990961">
    <property type="term" value="P:xenobiotic detoxification by transmembrane export across the plasma membrane"/>
    <property type="evidence" value="ECO:0007669"/>
    <property type="project" value="InterPro"/>
</dbReference>
<dbReference type="PIRSF" id="PIRSF006603">
    <property type="entry name" value="DinF"/>
    <property type="match status" value="1"/>
</dbReference>
<proteinExistence type="inferred from homology"/>
<dbReference type="Proteomes" id="UP000038830">
    <property type="component" value="Unassembled WGS sequence"/>
</dbReference>
<evidence type="ECO:0000256" key="2">
    <source>
        <dbReference type="ARBA" id="ARBA00010199"/>
    </source>
</evidence>
<gene>
    <name evidence="10" type="primary">MTE3</name>
    <name evidence="10" type="ORF">BN1211_5887</name>
</gene>
<feature type="transmembrane region" description="Helical" evidence="9">
    <location>
        <begin position="270"/>
        <end position="291"/>
    </location>
</feature>
<organism evidence="10 11">
    <name type="scientific">Cyberlindnera jadinii (strain ATCC 18201 / CBS 1600 / BCRC 20928 / JCM 3617 / NBRC 0987 / NRRL Y-1542)</name>
    <name type="common">Torula yeast</name>
    <name type="synonym">Candida utilis</name>
    <dbReference type="NCBI Taxonomy" id="983966"/>
    <lineage>
        <taxon>Eukaryota</taxon>
        <taxon>Fungi</taxon>
        <taxon>Dikarya</taxon>
        <taxon>Ascomycota</taxon>
        <taxon>Saccharomycotina</taxon>
        <taxon>Saccharomycetes</taxon>
        <taxon>Phaffomycetales</taxon>
        <taxon>Phaffomycetaceae</taxon>
        <taxon>Cyberlindnera</taxon>
    </lineage>
</organism>
<protein>
    <submittedName>
        <fullName evidence="10">MTE3 protein</fullName>
    </submittedName>
</protein>
<evidence type="ECO:0000256" key="7">
    <source>
        <dbReference type="ARBA" id="ARBA00023136"/>
    </source>
</evidence>
<dbReference type="GO" id="GO:0015297">
    <property type="term" value="F:antiporter activity"/>
    <property type="evidence" value="ECO:0007669"/>
    <property type="project" value="InterPro"/>
</dbReference>
<dbReference type="InterPro" id="IPR048279">
    <property type="entry name" value="MdtK-like"/>
</dbReference>
<feature type="transmembrane region" description="Helical" evidence="9">
    <location>
        <begin position="165"/>
        <end position="183"/>
    </location>
</feature>
<keyword evidence="4" id="KW-1003">Cell membrane</keyword>
<comment type="subcellular location">
    <subcellularLocation>
        <location evidence="1">Cell membrane</location>
        <topology evidence="1">Multi-pass membrane protein</topology>
    </subcellularLocation>
</comment>
<reference evidence="11" key="1">
    <citation type="journal article" date="2015" name="J. Biotechnol.">
        <title>The structure of the Cyberlindnera jadinii genome and its relation to Candida utilis analyzed by the occurrence of single nucleotide polymorphisms.</title>
        <authorList>
            <person name="Rupp O."/>
            <person name="Brinkrolf K."/>
            <person name="Buerth C."/>
            <person name="Kunigo M."/>
            <person name="Schneider J."/>
            <person name="Jaenicke S."/>
            <person name="Goesmann A."/>
            <person name="Puehler A."/>
            <person name="Jaeger K.-E."/>
            <person name="Ernst J.F."/>
        </authorList>
    </citation>
    <scope>NUCLEOTIDE SEQUENCE [LARGE SCALE GENOMIC DNA]</scope>
    <source>
        <strain evidence="11">ATCC 18201 / CBS 1600 / BCRC 20928 / JCM 3617 / NBRC 0987 / NRRL Y-1542</strain>
    </source>
</reference>
<feature type="region of interest" description="Disordered" evidence="8">
    <location>
        <begin position="1"/>
        <end position="35"/>
    </location>
</feature>
<evidence type="ECO:0000256" key="1">
    <source>
        <dbReference type="ARBA" id="ARBA00004651"/>
    </source>
</evidence>
<accession>A0A0H5C9D5</accession>
<keyword evidence="7 9" id="KW-0472">Membrane</keyword>
<dbReference type="GO" id="GO:0005886">
    <property type="term" value="C:plasma membrane"/>
    <property type="evidence" value="ECO:0007669"/>
    <property type="project" value="UniProtKB-SubCell"/>
</dbReference>
<keyword evidence="6 9" id="KW-1133">Transmembrane helix</keyword>
<feature type="transmembrane region" description="Helical" evidence="9">
    <location>
        <begin position="128"/>
        <end position="145"/>
    </location>
</feature>
<dbReference type="EMBL" id="CDQK01000007">
    <property type="protein sequence ID" value="CEP24928.1"/>
    <property type="molecule type" value="Genomic_DNA"/>
</dbReference>
<feature type="transmembrane region" description="Helical" evidence="9">
    <location>
        <begin position="220"/>
        <end position="249"/>
    </location>
</feature>
<comment type="similarity">
    <text evidence="2">Belongs to the multi antimicrobial extrusion (MATE) (TC 2.A.66.1) family.</text>
</comment>
<feature type="transmembrane region" description="Helical" evidence="9">
    <location>
        <begin position="452"/>
        <end position="473"/>
    </location>
</feature>
<dbReference type="PANTHER" id="PTHR11206">
    <property type="entry name" value="MULTIDRUG RESISTANCE PROTEIN"/>
    <property type="match status" value="1"/>
</dbReference>
<dbReference type="CDD" id="cd13132">
    <property type="entry name" value="MATE_eukaryotic"/>
    <property type="match status" value="1"/>
</dbReference>
<evidence type="ECO:0000256" key="4">
    <source>
        <dbReference type="ARBA" id="ARBA00022475"/>
    </source>
</evidence>
<evidence type="ECO:0000256" key="8">
    <source>
        <dbReference type="SAM" id="MobiDB-lite"/>
    </source>
</evidence>
<keyword evidence="5 9" id="KW-0812">Transmembrane</keyword>
<evidence type="ECO:0000313" key="10">
    <source>
        <dbReference type="EMBL" id="CEP24928.1"/>
    </source>
</evidence>
<dbReference type="InterPro" id="IPR045069">
    <property type="entry name" value="MATE_euk"/>
</dbReference>
<dbReference type="Pfam" id="PF01554">
    <property type="entry name" value="MatE"/>
    <property type="match status" value="2"/>
</dbReference>
<keyword evidence="3" id="KW-0813">Transport</keyword>
<feature type="transmembrane region" description="Helical" evidence="9">
    <location>
        <begin position="422"/>
        <end position="440"/>
    </location>
</feature>
<evidence type="ECO:0000256" key="5">
    <source>
        <dbReference type="ARBA" id="ARBA00022692"/>
    </source>
</evidence>
<feature type="transmembrane region" description="Helical" evidence="9">
    <location>
        <begin position="346"/>
        <end position="368"/>
    </location>
</feature>
<dbReference type="AlphaFoldDB" id="A0A0H5C9D5"/>
<name>A0A0H5C9D5_CYBJN</name>
<evidence type="ECO:0000256" key="3">
    <source>
        <dbReference type="ARBA" id="ARBA00022448"/>
    </source>
</evidence>
<dbReference type="InterPro" id="IPR002528">
    <property type="entry name" value="MATE_fam"/>
</dbReference>
<evidence type="ECO:0000313" key="11">
    <source>
        <dbReference type="Proteomes" id="UP000038830"/>
    </source>
</evidence>
<feature type="transmembrane region" description="Helical" evidence="9">
    <location>
        <begin position="195"/>
        <end position="214"/>
    </location>
</feature>